<keyword evidence="3" id="KW-1185">Reference proteome</keyword>
<evidence type="ECO:0000313" key="2">
    <source>
        <dbReference type="EMBL" id="MCP2265402.1"/>
    </source>
</evidence>
<dbReference type="AlphaFoldDB" id="A0A9X2G1L6"/>
<feature type="compositionally biased region" description="Low complexity" evidence="1">
    <location>
        <begin position="388"/>
        <end position="404"/>
    </location>
</feature>
<feature type="region of interest" description="Disordered" evidence="1">
    <location>
        <begin position="384"/>
        <end position="404"/>
    </location>
</feature>
<dbReference type="PROSITE" id="PS51257">
    <property type="entry name" value="PROKAR_LIPOPROTEIN"/>
    <property type="match status" value="1"/>
</dbReference>
<organism evidence="2 3">
    <name type="scientific">Promicromonospora thailandica</name>
    <dbReference type="NCBI Taxonomy" id="765201"/>
    <lineage>
        <taxon>Bacteria</taxon>
        <taxon>Bacillati</taxon>
        <taxon>Actinomycetota</taxon>
        <taxon>Actinomycetes</taxon>
        <taxon>Micrococcales</taxon>
        <taxon>Promicromonosporaceae</taxon>
        <taxon>Promicromonospora</taxon>
    </lineage>
</organism>
<evidence type="ECO:0000313" key="3">
    <source>
        <dbReference type="Proteomes" id="UP001139493"/>
    </source>
</evidence>
<dbReference type="Gene3D" id="3.20.20.80">
    <property type="entry name" value="Glycosidases"/>
    <property type="match status" value="1"/>
</dbReference>
<dbReference type="Proteomes" id="UP001139493">
    <property type="component" value="Unassembled WGS sequence"/>
</dbReference>
<dbReference type="RefSeq" id="WP_253836537.1">
    <property type="nucleotide sequence ID" value="NZ_JAMTCS010000008.1"/>
</dbReference>
<sequence>MSRPTRRTAATLSVLAALSGCTGDPVPPTVDRPVVRADHVQSVSLGIEDVIDTEQDWDAVRERLDAAHVNMVSLAAGRVEFVAFDWQAHPDAVAESGGDHLADAIDQLAQGPDGELRRVDLLIDALVPRWIEEDPSVGGVGEDGSRSRYAPSATAIHDGPVGDRYVELVEELARRYEPDQITFTELKFDDETFGDDDAALYRRMTGATDWPREADGSIDHDAPEIGQWRSQVLADFLDRTSAVLDDVAEETGKRTALGMDALINWADPAAGVPAAGLSYPLLARSADRVVLWGYLGIGDHSPQELEQVTAALARAATDVPMDRFMVSVGVWDHGAPSGAISPELMADGVRAASTHGITAVNVTPFTLMSPEHWAALERVWTRLPPTSPSSVTPSGSPSGSGPAG</sequence>
<accession>A0A9X2G1L6</accession>
<comment type="caution">
    <text evidence="2">The sequence shown here is derived from an EMBL/GenBank/DDBJ whole genome shotgun (WGS) entry which is preliminary data.</text>
</comment>
<proteinExistence type="predicted"/>
<name>A0A9X2G1L6_9MICO</name>
<reference evidence="2" key="1">
    <citation type="submission" date="2022-06" db="EMBL/GenBank/DDBJ databases">
        <title>Genomic Encyclopedia of Archaeal and Bacterial Type Strains, Phase II (KMG-II): from individual species to whole genera.</title>
        <authorList>
            <person name="Goeker M."/>
        </authorList>
    </citation>
    <scope>NUCLEOTIDE SEQUENCE</scope>
    <source>
        <strain evidence="2">DSM 26652</strain>
    </source>
</reference>
<gene>
    <name evidence="2" type="ORF">APR03_002758</name>
</gene>
<protein>
    <submittedName>
        <fullName evidence="2">Uncharacterized protein</fullName>
    </submittedName>
</protein>
<evidence type="ECO:0000256" key="1">
    <source>
        <dbReference type="SAM" id="MobiDB-lite"/>
    </source>
</evidence>
<dbReference type="EMBL" id="JAMTCS010000008">
    <property type="protein sequence ID" value="MCP2265402.1"/>
    <property type="molecule type" value="Genomic_DNA"/>
</dbReference>